<proteinExistence type="predicted"/>
<keyword evidence="2" id="KW-1185">Reference proteome</keyword>
<organism evidence="1 2">
    <name type="scientific">Avena sativa</name>
    <name type="common">Oat</name>
    <dbReference type="NCBI Taxonomy" id="4498"/>
    <lineage>
        <taxon>Eukaryota</taxon>
        <taxon>Viridiplantae</taxon>
        <taxon>Streptophyta</taxon>
        <taxon>Embryophyta</taxon>
        <taxon>Tracheophyta</taxon>
        <taxon>Spermatophyta</taxon>
        <taxon>Magnoliopsida</taxon>
        <taxon>Liliopsida</taxon>
        <taxon>Poales</taxon>
        <taxon>Poaceae</taxon>
        <taxon>BOP clade</taxon>
        <taxon>Pooideae</taxon>
        <taxon>Poodae</taxon>
        <taxon>Poeae</taxon>
        <taxon>Poeae Chloroplast Group 1 (Aveneae type)</taxon>
        <taxon>Aveninae</taxon>
        <taxon>Avena</taxon>
    </lineage>
</organism>
<evidence type="ECO:0000313" key="1">
    <source>
        <dbReference type="EnsemblPlants" id="AVESA.00010b.r2.7AG1195170.1.CDS.1"/>
    </source>
</evidence>
<reference evidence="1" key="1">
    <citation type="submission" date="2021-05" db="EMBL/GenBank/DDBJ databases">
        <authorList>
            <person name="Scholz U."/>
            <person name="Mascher M."/>
            <person name="Fiebig A."/>
        </authorList>
    </citation>
    <scope>NUCLEOTIDE SEQUENCE [LARGE SCALE GENOMIC DNA]</scope>
</reference>
<protein>
    <submittedName>
        <fullName evidence="1">Uncharacterized protein</fullName>
    </submittedName>
</protein>
<evidence type="ECO:0000313" key="2">
    <source>
        <dbReference type="Proteomes" id="UP001732700"/>
    </source>
</evidence>
<sequence length="1560" mass="174229">MDFAVNTALWVVGKALAPVTDGLLESWAASAGLGPNIDALKMQLLYAQGMLDSAQGKDIQSAELKELLHKLRELAYGADDVLDELDYFRIQDALDGTYHAANADDKGYIDGLVLNARHTARAAANKLKPSCLSDAGRGDPDGQEDGVKQGCLSLLCSRGARKISSSPSSPTNQGVQEVDSGCTPKVISCAHSTERTIGKHFPCYSLPSVQEDDADSSMLETSNMARCGRRFLCSTWPSKAPQRNHAVQTQTQKFDRIEISRKMVEIVEQLKPLCAMVSTILSLELLGSRRNPTQDIAMNRPKTTPNIIEPELYGRNGLKKNIIDGITLTGGKYCTNELTVVPLVGPGGIGKTTLTQHIYRELGSYFQVSAWICVSLDFNADRLVQEIVKKIPKVDGEKDNASNQELIEQRLKSKRLLLVLDDVWTYHEDEWKKLLAHLRYNNGGEKGHVVIVTTRIPKVASMVTTTNSSIDVERLGDEDIMAFFEICVFGDQKPWANHTELRDVGKQIVDNLKGFPLAAKTVGRLLRNQLTLDHWTRVAESKEWELQTSDNDIMPALKLSYDYLPFHLQQCFSNCALFPEDYEFGSMELVHFWIGLDIVHSRDQGKRIEDIALSYLNELVNHGFFKKNENHYVIHDLLHDLALKVSSYECLSICSSNIRSIHVPASVRHMSIIVDNTDVMDLISFEDYKSYLSALGKRLKVENLRTLMLFGEYHGNFVKTFRGLFREARALRAIFLSGASYSVDDVLLNFSNLVHLRYLRIKSVDNEDLCLPSSLFSSYHLEFIDLEEWGGSFGSTTQMGKLIKLHHFFVPKDNAEVHSNIFGVGKLKFLQELRRFEVGKETKGFELSQLGELSELEGSLGIYNLEKVQNEGEANAVKLIHKNRLHKLKLEWDSSRINTNAKYEENVLESMVPHKNLQDLCIEGHRGANCPSWLGGCLSVENLESLSLGDVSWNKLPPLGDMSFVDDLGVECQGLSSTLSFQCLKRLQLVKIPGLKKWVGNGTCDLFSHLEVIGIEDCPELVELPFSHPASYQGENMNWFPKLRDLKIIGCPKLSSLPPIPWTPSPCSAKIRDVGCEFENVSYSQNYKKELSLEIKGKRGQNGMLWNVLDFHNLTDLKELDMQNCPPMPLILLQRLKSLKTLRITGTSTVLLLIEGESHSNGCPLPVEQINISNCDANGEELTQLLSYFPKLTDLFISGCEKITGLGVVEHQPTVVVAMITEPSPSSSANKSEHAQDGHNQQQTRGEDELASATLLLLPPQLQVLRVWFCADLRLLSNSLGNDSARGGLQSLCSLSLLNIRGCPKFLTSYSPSSSSCFPFPTSLQELNLAGVEGMETFACLSNLISLTGLNTSGCQDLRDEGLWPLVAQGRLTELSIAGTPKFFTNTELLLAHDEEHHSYSSNLTYLLTDHSAGVLTLPICSLLSSSLTKLTIYQDEEVERFTEGQEEALHLLNSLQELEFWDYNKLKRLPAGLTKLTNLKRLKIWNCPAIQLLPKDGLPNSLQELDIFYCPAIKSLPKECLPSSLRRLEVTGDISEELKRQCRKLKGTIPIIIDYYDNN</sequence>
<dbReference type="Proteomes" id="UP001732700">
    <property type="component" value="Chromosome 7A"/>
</dbReference>
<dbReference type="EnsemblPlants" id="AVESA.00010b.r2.7AG1195170.1">
    <property type="protein sequence ID" value="AVESA.00010b.r2.7AG1195170.1.CDS.1"/>
    <property type="gene ID" value="AVESA.00010b.r2.7AG1195170"/>
</dbReference>
<name>A0ACD5ZN23_AVESA</name>
<reference evidence="1" key="2">
    <citation type="submission" date="2025-09" db="UniProtKB">
        <authorList>
            <consortium name="EnsemblPlants"/>
        </authorList>
    </citation>
    <scope>IDENTIFICATION</scope>
</reference>
<accession>A0ACD5ZN23</accession>